<evidence type="ECO:0000259" key="3">
    <source>
        <dbReference type="Pfam" id="PF23585"/>
    </source>
</evidence>
<proteinExistence type="predicted"/>
<feature type="transmembrane region" description="Helical" evidence="2">
    <location>
        <begin position="228"/>
        <end position="249"/>
    </location>
</feature>
<feature type="domain" description="DUF7137" evidence="3">
    <location>
        <begin position="83"/>
        <end position="215"/>
    </location>
</feature>
<protein>
    <recommendedName>
        <fullName evidence="3">DUF7137 domain-containing protein</fullName>
    </recommendedName>
</protein>
<keyword evidence="5" id="KW-1185">Reference proteome</keyword>
<comment type="caution">
    <text evidence="4">The sequence shown here is derived from an EMBL/GenBank/DDBJ whole genome shotgun (WGS) entry which is preliminary data.</text>
</comment>
<evidence type="ECO:0000256" key="1">
    <source>
        <dbReference type="SAM" id="MobiDB-lite"/>
    </source>
</evidence>
<sequence length="250" mass="25708">MDRYLQFLLLHFAAVNPPQQSSPVASAASSSIAPATSSGGGSVMPTAASSINTAPQSSAGIQPSASGNSLAALPTSATFPASMQPGYLTWSTPTPNSSAPPLYKIGPTTNVTMVWGFGPNLKVRPENLTLAYVAGANTQTITVLDGMATSAVWQLGSVPEATPLMNGLYKILLMDQRGPTPYPSPGWFYPGSTLTVGMYSPQAYANWTATGACPTCMNSAGSSIFTGMGPWLLTLGVAGVSSAVFLYSIV</sequence>
<dbReference type="InterPro" id="IPR055561">
    <property type="entry name" value="DUF7137"/>
</dbReference>
<evidence type="ECO:0000256" key="2">
    <source>
        <dbReference type="SAM" id="Phobius"/>
    </source>
</evidence>
<dbReference type="OrthoDB" id="2435509at2759"/>
<feature type="region of interest" description="Disordered" evidence="1">
    <location>
        <begin position="19"/>
        <end position="67"/>
    </location>
</feature>
<feature type="compositionally biased region" description="Polar residues" evidence="1">
    <location>
        <begin position="47"/>
        <end position="67"/>
    </location>
</feature>
<keyword evidence="2" id="KW-0812">Transmembrane</keyword>
<accession>A0A8H7Q2P0</accession>
<dbReference type="Pfam" id="PF23585">
    <property type="entry name" value="DUF7137"/>
    <property type="match status" value="1"/>
</dbReference>
<dbReference type="PANTHER" id="PTHR42028:SF1">
    <property type="entry name" value="YALI0E30657P"/>
    <property type="match status" value="1"/>
</dbReference>
<organism evidence="4 5">
    <name type="scientific">Mortierella isabellina</name>
    <name type="common">Filamentous fungus</name>
    <name type="synonym">Umbelopsis isabellina</name>
    <dbReference type="NCBI Taxonomy" id="91625"/>
    <lineage>
        <taxon>Eukaryota</taxon>
        <taxon>Fungi</taxon>
        <taxon>Fungi incertae sedis</taxon>
        <taxon>Mucoromycota</taxon>
        <taxon>Mucoromycotina</taxon>
        <taxon>Umbelopsidomycetes</taxon>
        <taxon>Umbelopsidales</taxon>
        <taxon>Umbelopsidaceae</taxon>
        <taxon>Umbelopsis</taxon>
    </lineage>
</organism>
<keyword evidence="2" id="KW-0472">Membrane</keyword>
<dbReference type="Proteomes" id="UP000654370">
    <property type="component" value="Unassembled WGS sequence"/>
</dbReference>
<dbReference type="AlphaFoldDB" id="A0A8H7Q2P0"/>
<name>A0A8H7Q2P0_MORIS</name>
<feature type="compositionally biased region" description="Low complexity" evidence="1">
    <location>
        <begin position="21"/>
        <end position="37"/>
    </location>
</feature>
<dbReference type="EMBL" id="JAEPQZ010000002">
    <property type="protein sequence ID" value="KAG2184721.1"/>
    <property type="molecule type" value="Genomic_DNA"/>
</dbReference>
<gene>
    <name evidence="4" type="ORF">INT43_000634</name>
</gene>
<evidence type="ECO:0000313" key="4">
    <source>
        <dbReference type="EMBL" id="KAG2184721.1"/>
    </source>
</evidence>
<keyword evidence="2" id="KW-1133">Transmembrane helix</keyword>
<evidence type="ECO:0000313" key="5">
    <source>
        <dbReference type="Proteomes" id="UP000654370"/>
    </source>
</evidence>
<reference evidence="4" key="1">
    <citation type="submission" date="2020-12" db="EMBL/GenBank/DDBJ databases">
        <title>Metabolic potential, ecology and presence of endohyphal bacteria is reflected in genomic diversity of Mucoromycotina.</title>
        <authorList>
            <person name="Muszewska A."/>
            <person name="Okrasinska A."/>
            <person name="Steczkiewicz K."/>
            <person name="Drgas O."/>
            <person name="Orlowska M."/>
            <person name="Perlinska-Lenart U."/>
            <person name="Aleksandrzak-Piekarczyk T."/>
            <person name="Szatraj K."/>
            <person name="Zielenkiewicz U."/>
            <person name="Pilsyk S."/>
            <person name="Malc E."/>
            <person name="Mieczkowski P."/>
            <person name="Kruszewska J.S."/>
            <person name="Biernat P."/>
            <person name="Pawlowska J."/>
        </authorList>
    </citation>
    <scope>NUCLEOTIDE SEQUENCE</scope>
    <source>
        <strain evidence="4">WA0000067209</strain>
    </source>
</reference>
<dbReference type="PANTHER" id="PTHR42028">
    <property type="entry name" value="CHROMOSOME 1, WHOLE GENOME SHOTGUN SEQUENCE"/>
    <property type="match status" value="1"/>
</dbReference>